<comment type="catalytic activity">
    <reaction evidence="1">
        <text>2 a phenolic donor + H2O2 = 2 a phenolic radical donor + 2 H2O</text>
        <dbReference type="Rhea" id="RHEA:56136"/>
        <dbReference type="ChEBI" id="CHEBI:15377"/>
        <dbReference type="ChEBI" id="CHEBI:16240"/>
        <dbReference type="ChEBI" id="CHEBI:139520"/>
        <dbReference type="ChEBI" id="CHEBI:139521"/>
        <dbReference type="EC" id="1.11.1.7"/>
    </reaction>
</comment>
<dbReference type="GO" id="GO:0140825">
    <property type="term" value="F:lactoperoxidase activity"/>
    <property type="evidence" value="ECO:0007669"/>
    <property type="project" value="UniProtKB-EC"/>
</dbReference>
<keyword evidence="4" id="KW-0560">Oxidoreductase</keyword>
<evidence type="ECO:0000256" key="13">
    <source>
        <dbReference type="ARBA" id="ARBA00023157"/>
    </source>
</evidence>
<dbReference type="GO" id="GO:0020037">
    <property type="term" value="F:heme binding"/>
    <property type="evidence" value="ECO:0007669"/>
    <property type="project" value="InterPro"/>
</dbReference>
<dbReference type="Pfam" id="PF14575">
    <property type="entry name" value="EphA2_TM"/>
    <property type="match status" value="1"/>
</dbReference>
<dbReference type="InterPro" id="IPR008979">
    <property type="entry name" value="Galactose-bd-like_sf"/>
</dbReference>
<dbReference type="GO" id="GO:0006979">
    <property type="term" value="P:response to oxidative stress"/>
    <property type="evidence" value="ECO:0007669"/>
    <property type="project" value="InterPro"/>
</dbReference>
<dbReference type="SMART" id="SM00615">
    <property type="entry name" value="EPH_lbd"/>
    <property type="match status" value="1"/>
</dbReference>
<keyword evidence="4" id="KW-0575">Peroxidase</keyword>
<dbReference type="Pfam" id="PF25599">
    <property type="entry name" value="Ephrin_CRD"/>
    <property type="match status" value="1"/>
</dbReference>
<dbReference type="PANTHER" id="PTHR11475">
    <property type="entry name" value="OXIDASE/PEROXIDASE"/>
    <property type="match status" value="1"/>
</dbReference>
<name>A0A1J1J076_9DIPT</name>
<dbReference type="Gene3D" id="2.60.40.10">
    <property type="entry name" value="Immunoglobulins"/>
    <property type="match status" value="2"/>
</dbReference>
<dbReference type="SUPFAM" id="SSF49265">
    <property type="entry name" value="Fibronectin type III"/>
    <property type="match status" value="1"/>
</dbReference>
<dbReference type="CDD" id="cd10319">
    <property type="entry name" value="EphR_LBD"/>
    <property type="match status" value="1"/>
</dbReference>
<dbReference type="FunFam" id="1.10.640.10:FF:000007">
    <property type="entry name" value="Peroxidase mlt-7"/>
    <property type="match status" value="1"/>
</dbReference>
<keyword evidence="7 17" id="KW-0732">Signal</keyword>
<evidence type="ECO:0000256" key="17">
    <source>
        <dbReference type="SAM" id="SignalP"/>
    </source>
</evidence>
<feature type="signal peptide" evidence="17">
    <location>
        <begin position="1"/>
        <end position="16"/>
    </location>
</feature>
<dbReference type="SUPFAM" id="SSF47769">
    <property type="entry name" value="SAM/Pointed domain"/>
    <property type="match status" value="1"/>
</dbReference>
<dbReference type="EMBL" id="CVRI01000064">
    <property type="protein sequence ID" value="CRL05204.1"/>
    <property type="molecule type" value="Genomic_DNA"/>
</dbReference>
<keyword evidence="10" id="KW-0067">ATP-binding</keyword>
<dbReference type="EC" id="1.11.1.7" evidence="3"/>
<protein>
    <recommendedName>
        <fullName evidence="3">peroxidase</fullName>
        <ecNumber evidence="3">1.11.1.7</ecNumber>
    </recommendedName>
</protein>
<evidence type="ECO:0000256" key="12">
    <source>
        <dbReference type="ARBA" id="ARBA00023136"/>
    </source>
</evidence>
<evidence type="ECO:0000256" key="5">
    <source>
        <dbReference type="ARBA" id="ARBA00022692"/>
    </source>
</evidence>
<dbReference type="InterPro" id="IPR003961">
    <property type="entry name" value="FN3_dom"/>
</dbReference>
<evidence type="ECO:0000256" key="11">
    <source>
        <dbReference type="ARBA" id="ARBA00022989"/>
    </source>
</evidence>
<dbReference type="InterPro" id="IPR010255">
    <property type="entry name" value="Haem_peroxidase_sf"/>
</dbReference>
<accession>A0A1J1J076</accession>
<dbReference type="Gene3D" id="3.30.200.20">
    <property type="entry name" value="Phosphorylase Kinase, domain 1"/>
    <property type="match status" value="1"/>
</dbReference>
<dbReference type="InterPro" id="IPR001426">
    <property type="entry name" value="Tyr_kinase_rcpt_V_CS"/>
</dbReference>
<dbReference type="Pfam" id="PF01404">
    <property type="entry name" value="Ephrin_lbd"/>
    <property type="match status" value="1"/>
</dbReference>
<keyword evidence="22" id="KW-1185">Reference proteome</keyword>
<dbReference type="CDD" id="cd09823">
    <property type="entry name" value="peroxinectin_like"/>
    <property type="match status" value="1"/>
</dbReference>
<feature type="domain" description="Fibronectin type-III" evidence="19">
    <location>
        <begin position="2260"/>
        <end position="2353"/>
    </location>
</feature>
<dbReference type="FunFam" id="2.60.40.1770:FF:000005">
    <property type="entry name" value="Eph receptor tyrosine kinase"/>
    <property type="match status" value="1"/>
</dbReference>
<dbReference type="CDD" id="cd00063">
    <property type="entry name" value="FN3"/>
    <property type="match status" value="2"/>
</dbReference>
<dbReference type="GO" id="GO:0005524">
    <property type="term" value="F:ATP binding"/>
    <property type="evidence" value="ECO:0007669"/>
    <property type="project" value="UniProtKB-KW"/>
</dbReference>
<dbReference type="FunFam" id="2.10.50.10:FF:000001">
    <property type="entry name" value="Ephrin type-A receptor 5"/>
    <property type="match status" value="1"/>
</dbReference>
<feature type="transmembrane region" description="Helical" evidence="16">
    <location>
        <begin position="2367"/>
        <end position="2390"/>
    </location>
</feature>
<evidence type="ECO:0000256" key="15">
    <source>
        <dbReference type="PIRSR" id="PIRSR619791-2"/>
    </source>
</evidence>
<dbReference type="SUPFAM" id="SSF57184">
    <property type="entry name" value="Growth factor receptor domain"/>
    <property type="match status" value="1"/>
</dbReference>
<keyword evidence="8" id="KW-0677">Repeat</keyword>
<dbReference type="FunFam" id="2.60.120.260:FF:000089">
    <property type="entry name" value="Eph receptor tyrosine kinase"/>
    <property type="match status" value="1"/>
</dbReference>
<dbReference type="FunFam" id="1.10.640.10:FF:000009">
    <property type="entry name" value="Peroxidase, isoform B"/>
    <property type="match status" value="1"/>
</dbReference>
<organism evidence="21 22">
    <name type="scientific">Clunio marinus</name>
    <dbReference type="NCBI Taxonomy" id="568069"/>
    <lineage>
        <taxon>Eukaryota</taxon>
        <taxon>Metazoa</taxon>
        <taxon>Ecdysozoa</taxon>
        <taxon>Arthropoda</taxon>
        <taxon>Hexapoda</taxon>
        <taxon>Insecta</taxon>
        <taxon>Pterygota</taxon>
        <taxon>Neoptera</taxon>
        <taxon>Endopterygota</taxon>
        <taxon>Diptera</taxon>
        <taxon>Nematocera</taxon>
        <taxon>Chironomoidea</taxon>
        <taxon>Chironomidae</taxon>
        <taxon>Clunio</taxon>
    </lineage>
</organism>
<evidence type="ECO:0000256" key="9">
    <source>
        <dbReference type="ARBA" id="ARBA00022741"/>
    </source>
</evidence>
<evidence type="ECO:0000256" key="10">
    <source>
        <dbReference type="ARBA" id="ARBA00022840"/>
    </source>
</evidence>
<evidence type="ECO:0000256" key="1">
    <source>
        <dbReference type="ARBA" id="ARBA00000189"/>
    </source>
</evidence>
<evidence type="ECO:0000259" key="19">
    <source>
        <dbReference type="PROSITE" id="PS50853"/>
    </source>
</evidence>
<evidence type="ECO:0000256" key="14">
    <source>
        <dbReference type="ARBA" id="ARBA00023170"/>
    </source>
</evidence>
<dbReference type="Proteomes" id="UP000183832">
    <property type="component" value="Unassembled WGS sequence"/>
</dbReference>
<keyword evidence="14" id="KW-0675">Receptor</keyword>
<dbReference type="Gene3D" id="1.10.640.10">
    <property type="entry name" value="Haem peroxidase domain superfamily, animal type"/>
    <property type="match status" value="3"/>
</dbReference>
<dbReference type="Pfam" id="PF00536">
    <property type="entry name" value="SAM_1"/>
    <property type="match status" value="1"/>
</dbReference>
<dbReference type="Pfam" id="PF03098">
    <property type="entry name" value="An_peroxidase"/>
    <property type="match status" value="3"/>
</dbReference>
<evidence type="ECO:0000256" key="3">
    <source>
        <dbReference type="ARBA" id="ARBA00012313"/>
    </source>
</evidence>
<keyword evidence="15" id="KW-0349">Heme</keyword>
<feature type="domain" description="Eph LBD" evidence="20">
    <location>
        <begin position="1815"/>
        <end position="1998"/>
    </location>
</feature>
<dbReference type="InterPro" id="IPR001090">
    <property type="entry name" value="Ephrin_rcpt_lig-bd_dom"/>
</dbReference>
<dbReference type="PANTHER" id="PTHR11475:SF86">
    <property type="entry name" value="PEROXIDASE"/>
    <property type="match status" value="1"/>
</dbReference>
<dbReference type="GO" id="GO:0005003">
    <property type="term" value="F:ephrin receptor activity"/>
    <property type="evidence" value="ECO:0007669"/>
    <property type="project" value="InterPro"/>
</dbReference>
<dbReference type="InterPro" id="IPR009030">
    <property type="entry name" value="Growth_fac_rcpt_cys_sf"/>
</dbReference>
<keyword evidence="12 16" id="KW-0472">Membrane</keyword>
<dbReference type="Gene3D" id="2.60.40.1770">
    <property type="entry name" value="ephrin a2 ectodomain"/>
    <property type="match status" value="1"/>
</dbReference>
<keyword evidence="9" id="KW-0547">Nucleotide-binding</keyword>
<reference evidence="21 22" key="1">
    <citation type="submission" date="2015-04" db="EMBL/GenBank/DDBJ databases">
        <authorList>
            <person name="Syromyatnikov M.Y."/>
            <person name="Popov V.N."/>
        </authorList>
    </citation>
    <scope>NUCLEOTIDE SEQUENCE [LARGE SCALE GENOMIC DNA]</scope>
</reference>
<evidence type="ECO:0000259" key="20">
    <source>
        <dbReference type="PROSITE" id="PS51550"/>
    </source>
</evidence>
<dbReference type="InterPro" id="IPR013783">
    <property type="entry name" value="Ig-like_fold"/>
</dbReference>
<dbReference type="Pfam" id="PF00041">
    <property type="entry name" value="fn3"/>
    <property type="match status" value="2"/>
</dbReference>
<dbReference type="PRINTS" id="PR00457">
    <property type="entry name" value="ANPEROXIDASE"/>
</dbReference>
<dbReference type="InterPro" id="IPR036116">
    <property type="entry name" value="FN3_sf"/>
</dbReference>
<evidence type="ECO:0000313" key="21">
    <source>
        <dbReference type="EMBL" id="CRL05204.1"/>
    </source>
</evidence>
<proteinExistence type="predicted"/>
<dbReference type="PROSITE" id="PS00790">
    <property type="entry name" value="RECEPTOR_TYR_KIN_V_1"/>
    <property type="match status" value="1"/>
</dbReference>
<dbReference type="InterPro" id="IPR013761">
    <property type="entry name" value="SAM/pointed_sf"/>
</dbReference>
<dbReference type="PROSITE" id="PS50292">
    <property type="entry name" value="PEROXIDASE_3"/>
    <property type="match status" value="3"/>
</dbReference>
<dbReference type="STRING" id="568069.A0A1J1J076"/>
<keyword evidence="13" id="KW-1015">Disulfide bond</keyword>
<sequence>MKLLILTAIVIGTVCSVNVPTTSYVTYHGSSPSYNPFIKSFSPSKPATFYDNSNSYFESGPSTFFSQAPEPIPSQMCPATPPLCAKSRYRTLDGTCNNLQNPLWGSANNRYGRLLTPKYGDGISSPPTSISGEELPNSRLVSLVVFGEADVPDPQYTIVNMQWGQIMTHDMSMQAGGTQSKRHATRCCTEEGKLISSGQHATCYAIIIPKNDPAHSQTGTECQNFVRTLTDRDNNCKGTTSVKPAEQLTTVTAFMDLSLVYGNSEQQNRPIRAFTGGRMLVENRGGHEWPPQDTNATASCDAQSQEETCYLAGDSRVNQNPGLTILQIVLLREHNRLADNLQHVNPHWDDETIFQEARRINIAQYQYISYYEWLPIFLGMENMLKNRLIYQTTKGSYVNDYNSNIDPSVLNSHATAAFRYFHSQIEGRLDLISESRSRVGSLRLSDWFNRPVIVESGDNYDFLTRGMATQPEELTDINFDVEIKHFLFRRGMPFGMDLRAIDIQRNRDHGLASYNDFRQFCGLPRAHSWEDFLDLISQRDVDNLKSLYKSHEDVDLTVGASLESHVAGALAGPTFLCILTEQFYRTRVGDRYFFENGHNEGALSRDQLSEIRKSSMARLLCDNGNSIEMMQPKAFLRIADNNKIVPCEEIPQIDLSLWRDKTTLPSYYRFDGQCNNVINPLWGSKQSPIIRLLKNGFDDGINPNESEESARDDSVIANHAKGISDQTVQEVHNDMSTMMGQLLTHEMLETKKTQVFSKAGKGGFNCCNPTKNETLDQVIKINKYCMPIKVKTSDSCYQGNVKCLNYIKTLKAIDDCGLHESPMPINFHTPYIDAELIYNEISAKHLHDNGGKFDFDNDEKMKEILVGYDVRSMQLPGLFLYLSFFAHLHNMCFDEMKRIHGQNSNDEISFECRRITTAIYQRIFVDFVAHLLPGPQASKINGLRKCYDPSHNPQVSLEFNLSLRFFHYFLRQKMFIYDEEFFAVKNGLRGKSPSEVDFPDLIDNLTFYTDNQCGLTHGLLDTSWNLGGLQSNIHCNFFAPNKTSLGIDLRSLDYQLGKEDGQPSLTEILREIWKIDKCDEEFTIKDMINHDDNTRRMFMDRYDNKLSKVGFTIATDFEDRRGNLIGPTVAHVITEQFERTICGDRFYFENLDNFREDQKEAIRQWTLFDLICLVHDCKDTRIQQTATSSPGFGNLKSTCPSKTELIQRLTKLADCAIRTPYKRLLKKFFDDSVHEVRSKPCDVDFGVGASMHAAKDSSDLLGKPLILSNHRQTASLFYDQIKLTKGDADIPTLFLNYSNCFFEQQNLSKPTNFSTSEYRSIDGTNNNMKHRNWGASHTSYGRFLKAHYDDNIHAVRKSIRGYTLPSPRNIVRKLFLNDEVHLNKFEGRKNIPNMLAVMFAKFIANDVGSQQIVQYADGSNEGIRCCSHFNKNCLPESLKHSACFPITISRSDPIYAPKNVKCMSFVRSSLISNNPYQIEIGEKANVVTSFLDLSTIYGSDYKTMKKIRSFNGGRLKSNLRNVLPIDKGNYFSGDVRVNQTPFLAVWHSIFIRQHNNFADKLAIINRHWNEEKLFNEARKINIAIYQKIIYEEWLPLFLGTKYCERYENIVYNVDVNPKTTNEFAAGSFRHFHAFINSQFDLFDGEMKVKSFNVSDTINRPKLLENFYDEILQGLSKQPMNLLGYSNEILNKLYKNKEDLGLDLLSIDIVRGRDHGIPPYHQFRKICNMNSDIKIFNDLYPEVTANAITHLRQTYKSVYDIDLLVGGGLESVTSSSNQTEDELGFLGPTFQCTIGEQFYRFKAGDSFFYSHADNFTPIVLLDTTKEATLEWTRYPYGPQAQTPGWVEESFTNYGKGINWRSYVVCDVAYQDVNNWLWSPFIDRGPANRLYIEIHFTIRDCSLFPGNALSCKETFSLLFYEFDAVTREPPPWQPESYKLIGRIAAGEGRFNHNSDVDINVETKSIAVTKKGVYFAFRDQGACISVLAVKVYYLTCPAVTANFAHFNETPTGREVTVIEKQQGVCVDNAEPIDQPSYHCKGDGKWTLLLGGCRCKVGYEPDEEKQSCKVCPAGTFRSAEVPVCTLCPSNSKTNKAGSSHCVCVSGHYRHPLDGKHMPCHKPPGPPVNLSLLFIDQTSAILSWSPPMKGTEDHLLNQQFRNDVVFRVKCTSCANNVVFNPSGDVFNETKLTLTNLDPVTTYTVQIHTLNGPSYSLGNNYNYNLSSFGGNDVTESPLKQRNNYGMDIKTEYAEISFTTESAILSTIFNIKIVTITSKEVELAWDKPVHSDSPIEFYEVRWFPKTEVDAINKTTYSTKETKAVLSDLMENTEYGFQIRCKTLNGWGTYSNIVYAQTLQSITPVFNESSVQNRLVAGATVLIVFIVVLGIVATVLVLRTKNQDDLDKKTSNHLPLPLDYASNEEGGYKYYSARRNNFAVTTPLFGANRTTYVDPHNYEDPNQAIREFAREIDASYITIEAIIATAVVVFNTTEQWLSEIKMGRYAQHFKDSGLVTAQQVARLTAQQLSDMGITLVGHQKKILHQARQLDTVI</sequence>
<dbReference type="PROSITE" id="PS51550">
    <property type="entry name" value="EPH_LBD"/>
    <property type="match status" value="1"/>
</dbReference>
<feature type="domain" description="Fibronectin type-III" evidence="19">
    <location>
        <begin position="2121"/>
        <end position="2224"/>
    </location>
</feature>
<evidence type="ECO:0000256" key="8">
    <source>
        <dbReference type="ARBA" id="ARBA00022737"/>
    </source>
</evidence>
<keyword evidence="5 16" id="KW-0812">Transmembrane</keyword>
<dbReference type="SMART" id="SM00454">
    <property type="entry name" value="SAM"/>
    <property type="match status" value="1"/>
</dbReference>
<comment type="subcellular location">
    <subcellularLocation>
        <location evidence="2">Membrane</location>
        <topology evidence="2">Single-pass membrane protein</topology>
    </subcellularLocation>
</comment>
<keyword evidence="6 15" id="KW-0479">Metal-binding</keyword>
<feature type="binding site" description="axial binding residue" evidence="15">
    <location>
        <position position="422"/>
    </location>
    <ligand>
        <name>heme b</name>
        <dbReference type="ChEBI" id="CHEBI:60344"/>
    </ligand>
    <ligandPart>
        <name>Fe</name>
        <dbReference type="ChEBI" id="CHEBI:18248"/>
    </ligandPart>
</feature>
<feature type="chain" id="PRO_5012949862" description="peroxidase" evidence="17">
    <location>
        <begin position="17"/>
        <end position="2545"/>
    </location>
</feature>
<dbReference type="SMART" id="SM00060">
    <property type="entry name" value="FN3"/>
    <property type="match status" value="2"/>
</dbReference>
<dbReference type="SMART" id="SM01411">
    <property type="entry name" value="Ephrin_rec_like"/>
    <property type="match status" value="1"/>
</dbReference>
<dbReference type="InterPro" id="IPR019791">
    <property type="entry name" value="Haem_peroxidase_animal"/>
</dbReference>
<evidence type="ECO:0000256" key="7">
    <source>
        <dbReference type="ARBA" id="ARBA00022729"/>
    </source>
</evidence>
<gene>
    <name evidence="21" type="primary">putative Peroxidase</name>
    <name evidence="21" type="ORF">CLUMA_CG018060</name>
</gene>
<dbReference type="FunFam" id="2.60.40.10:FF:001644">
    <property type="entry name" value="Eph receptor tyrosine kinase"/>
    <property type="match status" value="1"/>
</dbReference>
<keyword evidence="11 16" id="KW-1133">Transmembrane helix</keyword>
<keyword evidence="15" id="KW-0408">Iron</keyword>
<dbReference type="InterPro" id="IPR027936">
    <property type="entry name" value="Eph_TM"/>
</dbReference>
<dbReference type="PROSITE" id="PS50105">
    <property type="entry name" value="SAM_DOMAIN"/>
    <property type="match status" value="1"/>
</dbReference>
<dbReference type="GO" id="GO:0046872">
    <property type="term" value="F:metal ion binding"/>
    <property type="evidence" value="ECO:0007669"/>
    <property type="project" value="UniProtKB-KW"/>
</dbReference>
<dbReference type="GO" id="GO:0016020">
    <property type="term" value="C:membrane"/>
    <property type="evidence" value="ECO:0007669"/>
    <property type="project" value="UniProtKB-SubCell"/>
</dbReference>
<evidence type="ECO:0000256" key="6">
    <source>
        <dbReference type="ARBA" id="ARBA00022723"/>
    </source>
</evidence>
<dbReference type="Gene3D" id="1.10.150.50">
    <property type="entry name" value="Transcription Factor, Ets-1"/>
    <property type="match status" value="1"/>
</dbReference>
<dbReference type="SUPFAM" id="SSF49785">
    <property type="entry name" value="Galactose-binding domain-like"/>
    <property type="match status" value="1"/>
</dbReference>
<evidence type="ECO:0000259" key="18">
    <source>
        <dbReference type="PROSITE" id="PS50105"/>
    </source>
</evidence>
<evidence type="ECO:0000256" key="2">
    <source>
        <dbReference type="ARBA" id="ARBA00004167"/>
    </source>
</evidence>
<dbReference type="OrthoDB" id="823504at2759"/>
<dbReference type="InterPro" id="IPR037120">
    <property type="entry name" value="Haem_peroxidase_sf_animal"/>
</dbReference>
<feature type="domain" description="SAM" evidence="18">
    <location>
        <begin position="2480"/>
        <end position="2544"/>
    </location>
</feature>
<evidence type="ECO:0000256" key="4">
    <source>
        <dbReference type="ARBA" id="ARBA00022559"/>
    </source>
</evidence>
<dbReference type="Gene3D" id="2.10.50.10">
    <property type="entry name" value="Tumor Necrosis Factor Receptor, subunit A, domain 2"/>
    <property type="match status" value="1"/>
</dbReference>
<evidence type="ECO:0000256" key="16">
    <source>
        <dbReference type="SAM" id="Phobius"/>
    </source>
</evidence>
<dbReference type="InterPro" id="IPR001660">
    <property type="entry name" value="SAM"/>
</dbReference>
<dbReference type="PROSITE" id="PS50853">
    <property type="entry name" value="FN3"/>
    <property type="match status" value="2"/>
</dbReference>
<dbReference type="SUPFAM" id="SSF48113">
    <property type="entry name" value="Heme-dependent peroxidases"/>
    <property type="match status" value="3"/>
</dbReference>
<evidence type="ECO:0000313" key="22">
    <source>
        <dbReference type="Proteomes" id="UP000183832"/>
    </source>
</evidence>